<dbReference type="OrthoDB" id="6500128at2759"/>
<keyword evidence="2" id="KW-1185">Reference proteome</keyword>
<evidence type="ECO:0000313" key="1">
    <source>
        <dbReference type="EMBL" id="CEJ93765.1"/>
    </source>
</evidence>
<dbReference type="EMBL" id="CDHN01000006">
    <property type="protein sequence ID" value="CEJ93765.1"/>
    <property type="molecule type" value="Genomic_DNA"/>
</dbReference>
<sequence length="77" mass="8951">MFNIALTHNHFVFTEYCIYTRLLDVSQNWYPRSQTTRPAKGSTRYYCEMDASWGFISSCEELARGVKGMVKDKPMDG</sequence>
<reference evidence="1 2" key="1">
    <citation type="journal article" date="2015" name="Genome Announc.">
        <title>Draft Genome Sequence and Gene Annotation of the Entomopathogenic Fungus Verticillium hemipterigenum.</title>
        <authorList>
            <person name="Horn F."/>
            <person name="Habel A."/>
            <person name="Scharf D.H."/>
            <person name="Dworschak J."/>
            <person name="Brakhage A.A."/>
            <person name="Guthke R."/>
            <person name="Hertweck C."/>
            <person name="Linde J."/>
        </authorList>
    </citation>
    <scope>NUCLEOTIDE SEQUENCE [LARGE SCALE GENOMIC DNA]</scope>
</reference>
<dbReference type="AlphaFoldDB" id="A0A0A1TPV9"/>
<gene>
    <name evidence="1" type="ORF">VHEMI09335</name>
</gene>
<dbReference type="HOGENOM" id="CLU_2639852_0_0_1"/>
<organism evidence="1 2">
    <name type="scientific">[Torrubiella] hemipterigena</name>
    <dbReference type="NCBI Taxonomy" id="1531966"/>
    <lineage>
        <taxon>Eukaryota</taxon>
        <taxon>Fungi</taxon>
        <taxon>Dikarya</taxon>
        <taxon>Ascomycota</taxon>
        <taxon>Pezizomycotina</taxon>
        <taxon>Sordariomycetes</taxon>
        <taxon>Hypocreomycetidae</taxon>
        <taxon>Hypocreales</taxon>
        <taxon>Clavicipitaceae</taxon>
        <taxon>Clavicipitaceae incertae sedis</taxon>
        <taxon>'Torrubiella' clade</taxon>
    </lineage>
</organism>
<proteinExistence type="predicted"/>
<accession>A0A0A1TPV9</accession>
<dbReference type="Proteomes" id="UP000039046">
    <property type="component" value="Unassembled WGS sequence"/>
</dbReference>
<name>A0A0A1TPV9_9HYPO</name>
<protein>
    <submittedName>
        <fullName evidence="1">Uncharacterized protein</fullName>
    </submittedName>
</protein>
<evidence type="ECO:0000313" key="2">
    <source>
        <dbReference type="Proteomes" id="UP000039046"/>
    </source>
</evidence>